<dbReference type="EMBL" id="CP071247">
    <property type="protein sequence ID" value="QSP95967.1"/>
    <property type="molecule type" value="Genomic_DNA"/>
</dbReference>
<accession>A0ABX7MU99</accession>
<dbReference type="Gene3D" id="1.25.40.10">
    <property type="entry name" value="Tetratricopeptide repeat domain"/>
    <property type="match status" value="1"/>
</dbReference>
<evidence type="ECO:0000313" key="3">
    <source>
        <dbReference type="Proteomes" id="UP000663555"/>
    </source>
</evidence>
<dbReference type="InterPro" id="IPR011990">
    <property type="entry name" value="TPR-like_helical_dom_sf"/>
</dbReference>
<feature type="signal peptide" evidence="1">
    <location>
        <begin position="1"/>
        <end position="22"/>
    </location>
</feature>
<dbReference type="RefSeq" id="WP_206645201.1">
    <property type="nucleotide sequence ID" value="NZ_CP071247.1"/>
</dbReference>
<dbReference type="InterPro" id="IPR036709">
    <property type="entry name" value="Autotransporte_beta_dom_sf"/>
</dbReference>
<protein>
    <submittedName>
        <fullName evidence="2">Tetratricopeptide repeat protein</fullName>
    </submittedName>
</protein>
<feature type="chain" id="PRO_5046995385" evidence="1">
    <location>
        <begin position="23"/>
        <end position="442"/>
    </location>
</feature>
<dbReference type="Proteomes" id="UP000663555">
    <property type="component" value="Chromosome"/>
</dbReference>
<evidence type="ECO:0000313" key="2">
    <source>
        <dbReference type="EMBL" id="QSP95967.1"/>
    </source>
</evidence>
<sequence length="442" mass="49302">MLLNRLILGGWLFALASSAVVADEAPTPVDAFKRGITQFQSGNLDDARRSFEAARTGGLTSASLLYNLGVVYYRLADYPAAEQTFHLLLGTRHEPLAAYNLGLVALEQGDTLAAEAWFERTLDGAAPDKLRAMANLQLQQLRPAQEPDGYPLTEPNAYVIAAGGYDSNIAGLPDTSVSSEGGGFAELLATGSLGLTRAGSGELRLDGVVYSRQYPSESEFNTSLIASDLLWIVPHQVGTRGVGLALSQSWFDTERFERRYGFEGFQQWRQCGELLGLSRCGVSLAIAQVAGGENFGAYDGEWYKARLTAQQLWGHWRWRGEYSVELNNRADFSNGEQFVSVSPQRHEFAMSLRYQVSARVTAGWLGAFRYSRYQDAHALIQDDVLTVQRRVDQWFEAGLFAEHQLSDRWLVRAEWDLQDNSSRIDRYDYRRHTFMASLEASF</sequence>
<keyword evidence="3" id="KW-1185">Reference proteome</keyword>
<dbReference type="SUPFAM" id="SSF103515">
    <property type="entry name" value="Autotransporter"/>
    <property type="match status" value="1"/>
</dbReference>
<keyword evidence="1" id="KW-0732">Signal</keyword>
<dbReference type="SUPFAM" id="SSF48452">
    <property type="entry name" value="TPR-like"/>
    <property type="match status" value="1"/>
</dbReference>
<gene>
    <name evidence="2" type="ORF">LPB19_06075</name>
</gene>
<proteinExistence type="predicted"/>
<reference evidence="2 3" key="1">
    <citation type="submission" date="2021-03" db="EMBL/GenBank/DDBJ databases">
        <title>Genome sequencing of Marinobacter sp. LPB0319.</title>
        <authorList>
            <person name="Kim J."/>
        </authorList>
    </citation>
    <scope>NUCLEOTIDE SEQUENCE [LARGE SCALE GENOMIC DNA]</scope>
    <source>
        <strain evidence="2 3">LPB0319</strain>
    </source>
</reference>
<evidence type="ECO:0000256" key="1">
    <source>
        <dbReference type="SAM" id="SignalP"/>
    </source>
</evidence>
<name>A0ABX7MU99_9GAMM</name>
<organism evidence="2 3">
    <name type="scientific">Marinobacter salinisoli</name>
    <dbReference type="NCBI Taxonomy" id="2769486"/>
    <lineage>
        <taxon>Bacteria</taxon>
        <taxon>Pseudomonadati</taxon>
        <taxon>Pseudomonadota</taxon>
        <taxon>Gammaproteobacteria</taxon>
        <taxon>Pseudomonadales</taxon>
        <taxon>Marinobacteraceae</taxon>
        <taxon>Marinobacter</taxon>
    </lineage>
</organism>
<dbReference type="Pfam" id="PF13432">
    <property type="entry name" value="TPR_16"/>
    <property type="match status" value="2"/>
</dbReference>